<proteinExistence type="predicted"/>
<organism evidence="2">
    <name type="scientific">uncultured Frankineae bacterium</name>
    <dbReference type="NCBI Taxonomy" id="437475"/>
    <lineage>
        <taxon>Bacteria</taxon>
        <taxon>Bacillati</taxon>
        <taxon>Actinomycetota</taxon>
        <taxon>Actinomycetes</taxon>
        <taxon>Frankiales</taxon>
        <taxon>environmental samples</taxon>
    </lineage>
</organism>
<feature type="non-terminal residue" evidence="2">
    <location>
        <position position="1"/>
    </location>
</feature>
<sequence>WRGPRHLRGSSRSTASTPGASTTGPGCATSSASGTAWSPRSAVTRCGFVRTRRGSWQNRHAA</sequence>
<feature type="compositionally biased region" description="Low complexity" evidence="1">
    <location>
        <begin position="10"/>
        <end position="39"/>
    </location>
</feature>
<dbReference type="AlphaFoldDB" id="A0A6J4KSD4"/>
<name>A0A6J4KSD4_9ACTN</name>
<evidence type="ECO:0000256" key="1">
    <source>
        <dbReference type="SAM" id="MobiDB-lite"/>
    </source>
</evidence>
<feature type="non-terminal residue" evidence="2">
    <location>
        <position position="62"/>
    </location>
</feature>
<accession>A0A6J4KSD4</accession>
<dbReference type="EMBL" id="CADCUE010000022">
    <property type="protein sequence ID" value="CAA9312835.1"/>
    <property type="molecule type" value="Genomic_DNA"/>
</dbReference>
<gene>
    <name evidence="2" type="ORF">AVDCRST_MAG16-298</name>
</gene>
<feature type="region of interest" description="Disordered" evidence="1">
    <location>
        <begin position="1"/>
        <end position="41"/>
    </location>
</feature>
<evidence type="ECO:0000313" key="2">
    <source>
        <dbReference type="EMBL" id="CAA9312835.1"/>
    </source>
</evidence>
<protein>
    <submittedName>
        <fullName evidence="2">Uncharacterized protein</fullName>
    </submittedName>
</protein>
<reference evidence="2" key="1">
    <citation type="submission" date="2020-02" db="EMBL/GenBank/DDBJ databases">
        <authorList>
            <person name="Meier V. D."/>
        </authorList>
    </citation>
    <scope>NUCLEOTIDE SEQUENCE</scope>
    <source>
        <strain evidence="2">AVDCRST_MAG16</strain>
    </source>
</reference>